<accession>A0ABY7G7R0</accession>
<evidence type="ECO:0000313" key="3">
    <source>
        <dbReference type="Proteomes" id="UP001164746"/>
    </source>
</evidence>
<proteinExistence type="predicted"/>
<protein>
    <submittedName>
        <fullName evidence="2">Uncharacterized protein</fullName>
    </submittedName>
</protein>
<evidence type="ECO:0000313" key="2">
    <source>
        <dbReference type="EMBL" id="WAR29957.1"/>
    </source>
</evidence>
<evidence type="ECO:0000256" key="1">
    <source>
        <dbReference type="SAM" id="MobiDB-lite"/>
    </source>
</evidence>
<dbReference type="Proteomes" id="UP001164746">
    <property type="component" value="Chromosome 16"/>
</dbReference>
<feature type="compositionally biased region" description="Low complexity" evidence="1">
    <location>
        <begin position="1"/>
        <end position="19"/>
    </location>
</feature>
<sequence length="163" mass="17867">MGVFKPPSLTTPPVSLPTDPDTRHPFRTSTGSQATDSNQEITPLASTTPFPLLTCSTLILVLQYSVYAYVELWARVSDCGALRVVGSSTSVVLRYYGMSRIGVVGSFSNALFTLFRRMLCVVTNAILLILQTVEILSVAPVYRQPRVSDSVRNARIRRGSLLL</sequence>
<reference evidence="2" key="1">
    <citation type="submission" date="2022-11" db="EMBL/GenBank/DDBJ databases">
        <title>Centuries of genome instability and evolution in soft-shell clam transmissible cancer (bioRxiv).</title>
        <authorList>
            <person name="Hart S.F.M."/>
            <person name="Yonemitsu M.A."/>
            <person name="Giersch R.M."/>
            <person name="Beal B.F."/>
            <person name="Arriagada G."/>
            <person name="Davis B.W."/>
            <person name="Ostrander E.A."/>
            <person name="Goff S.P."/>
            <person name="Metzger M.J."/>
        </authorList>
    </citation>
    <scope>NUCLEOTIDE SEQUENCE</scope>
    <source>
        <strain evidence="2">MELC-2E11</strain>
        <tissue evidence="2">Siphon/mantle</tissue>
    </source>
</reference>
<gene>
    <name evidence="2" type="ORF">MAR_003525</name>
</gene>
<feature type="compositionally biased region" description="Polar residues" evidence="1">
    <location>
        <begin position="27"/>
        <end position="42"/>
    </location>
</feature>
<organism evidence="2 3">
    <name type="scientific">Mya arenaria</name>
    <name type="common">Soft-shell clam</name>
    <dbReference type="NCBI Taxonomy" id="6604"/>
    <lineage>
        <taxon>Eukaryota</taxon>
        <taxon>Metazoa</taxon>
        <taxon>Spiralia</taxon>
        <taxon>Lophotrochozoa</taxon>
        <taxon>Mollusca</taxon>
        <taxon>Bivalvia</taxon>
        <taxon>Autobranchia</taxon>
        <taxon>Heteroconchia</taxon>
        <taxon>Euheterodonta</taxon>
        <taxon>Imparidentia</taxon>
        <taxon>Neoheterodontei</taxon>
        <taxon>Myida</taxon>
        <taxon>Myoidea</taxon>
        <taxon>Myidae</taxon>
        <taxon>Mya</taxon>
    </lineage>
</organism>
<keyword evidence="3" id="KW-1185">Reference proteome</keyword>
<dbReference type="EMBL" id="CP111027">
    <property type="protein sequence ID" value="WAR29957.1"/>
    <property type="molecule type" value="Genomic_DNA"/>
</dbReference>
<feature type="region of interest" description="Disordered" evidence="1">
    <location>
        <begin position="1"/>
        <end position="42"/>
    </location>
</feature>
<name>A0ABY7G7R0_MYAAR</name>